<dbReference type="Proteomes" id="UP000217895">
    <property type="component" value="Chromosome"/>
</dbReference>
<evidence type="ECO:0000256" key="2">
    <source>
        <dbReference type="ARBA" id="ARBA00022450"/>
    </source>
</evidence>
<dbReference type="InterPro" id="IPR009081">
    <property type="entry name" value="PP-bd_ACP"/>
</dbReference>
<reference evidence="5 6" key="1">
    <citation type="submission" date="2017-06" db="EMBL/GenBank/DDBJ databases">
        <title>Genome sequencing of cyanobaciteial culture collection at National Institute for Environmental Studies (NIES).</title>
        <authorList>
            <person name="Hirose Y."/>
            <person name="Shimura Y."/>
            <person name="Fujisawa T."/>
            <person name="Nakamura Y."/>
            <person name="Kawachi M."/>
        </authorList>
    </citation>
    <scope>NUCLEOTIDE SEQUENCE [LARGE SCALE GENOMIC DNA]</scope>
    <source>
        <strain evidence="5 6">NIES-2135</strain>
    </source>
</reference>
<dbReference type="PANTHER" id="PTHR43775">
    <property type="entry name" value="FATTY ACID SYNTHASE"/>
    <property type="match status" value="1"/>
</dbReference>
<dbReference type="InterPro" id="IPR001031">
    <property type="entry name" value="Thioesterase"/>
</dbReference>
<dbReference type="FunFam" id="1.10.1200.10:FF:000005">
    <property type="entry name" value="Nonribosomal peptide synthetase 1"/>
    <property type="match status" value="1"/>
</dbReference>
<feature type="domain" description="Carrier" evidence="4">
    <location>
        <begin position="33"/>
        <end position="108"/>
    </location>
</feature>
<dbReference type="SUPFAM" id="SSF53474">
    <property type="entry name" value="alpha/beta-Hydrolases"/>
    <property type="match status" value="1"/>
</dbReference>
<evidence type="ECO:0000313" key="5">
    <source>
        <dbReference type="EMBL" id="BAY57612.1"/>
    </source>
</evidence>
<evidence type="ECO:0000313" key="6">
    <source>
        <dbReference type="Proteomes" id="UP000217895"/>
    </source>
</evidence>
<evidence type="ECO:0000256" key="3">
    <source>
        <dbReference type="ARBA" id="ARBA00022553"/>
    </source>
</evidence>
<dbReference type="GO" id="GO:0006633">
    <property type="term" value="P:fatty acid biosynthetic process"/>
    <property type="evidence" value="ECO:0007669"/>
    <property type="project" value="TreeGrafter"/>
</dbReference>
<dbReference type="GO" id="GO:0016874">
    <property type="term" value="F:ligase activity"/>
    <property type="evidence" value="ECO:0007669"/>
    <property type="project" value="UniProtKB-KW"/>
</dbReference>
<name>A0A1Z4JLI0_LEPBY</name>
<dbReference type="PANTHER" id="PTHR43775:SF37">
    <property type="entry name" value="SI:DKEY-61P9.11"/>
    <property type="match status" value="1"/>
</dbReference>
<dbReference type="Pfam" id="PF00975">
    <property type="entry name" value="Thioesterase"/>
    <property type="match status" value="1"/>
</dbReference>
<proteinExistence type="predicted"/>
<dbReference type="InterPro" id="IPR050091">
    <property type="entry name" value="PKS_NRPS_Biosynth_Enz"/>
</dbReference>
<comment type="cofactor">
    <cofactor evidence="1">
        <name>pantetheine 4'-phosphate</name>
        <dbReference type="ChEBI" id="CHEBI:47942"/>
    </cofactor>
</comment>
<sequence>MSSLAEQLLSQQPNWDQNQDFLYQIDADRAGHSSIDQIEQDIAQIWKQALSVEQIQIHDNFFDLGGTSMLAIDVLEELEELFDRDLSLASIFEAPTIQQLAQKIKACSPSAWYSLAPLQTKGSKPILFGIHVLEYRSLCQHLGSDQPVYGLRYGIAQESIEHVPDLPRQIEALAGHYIQEMRSLQPQGPYFLMGFSLGGRIALEMAQQLIASGQSVGSLIVFDTFLSKRLRWNSFKQTITRLSELELSEIIRRTRAALFPRVQPSPEGAYKAYQAYPLGESHFFEPYLPKPYPGKVLLFQAQERESGVLQSREAPEILWKSIALGGLEVHEMPGDHGAMLAEPYVQHLAQILKQSLSHPVHTKV</sequence>
<dbReference type="Pfam" id="PF00550">
    <property type="entry name" value="PP-binding"/>
    <property type="match status" value="1"/>
</dbReference>
<dbReference type="InterPro" id="IPR029058">
    <property type="entry name" value="AB_hydrolase_fold"/>
</dbReference>
<evidence type="ECO:0000259" key="4">
    <source>
        <dbReference type="PROSITE" id="PS50075"/>
    </source>
</evidence>
<keyword evidence="6" id="KW-1185">Reference proteome</keyword>
<dbReference type="Gene3D" id="1.10.1200.10">
    <property type="entry name" value="ACP-like"/>
    <property type="match status" value="1"/>
</dbReference>
<keyword evidence="5" id="KW-0436">Ligase</keyword>
<dbReference type="GO" id="GO:0004312">
    <property type="term" value="F:fatty acid synthase activity"/>
    <property type="evidence" value="ECO:0007669"/>
    <property type="project" value="TreeGrafter"/>
</dbReference>
<organism evidence="5 6">
    <name type="scientific">Leptolyngbya boryana NIES-2135</name>
    <dbReference type="NCBI Taxonomy" id="1973484"/>
    <lineage>
        <taxon>Bacteria</taxon>
        <taxon>Bacillati</taxon>
        <taxon>Cyanobacteriota</taxon>
        <taxon>Cyanophyceae</taxon>
        <taxon>Leptolyngbyales</taxon>
        <taxon>Leptolyngbyaceae</taxon>
        <taxon>Leptolyngbya group</taxon>
        <taxon>Leptolyngbya</taxon>
    </lineage>
</organism>
<gene>
    <name evidence="5" type="ORF">NIES2135_44820</name>
</gene>
<dbReference type="AlphaFoldDB" id="A0A1Z4JLI0"/>
<dbReference type="PROSITE" id="PS50075">
    <property type="entry name" value="CARRIER"/>
    <property type="match status" value="1"/>
</dbReference>
<dbReference type="InterPro" id="IPR036736">
    <property type="entry name" value="ACP-like_sf"/>
</dbReference>
<dbReference type="EMBL" id="AP018203">
    <property type="protein sequence ID" value="BAY57612.1"/>
    <property type="molecule type" value="Genomic_DNA"/>
</dbReference>
<evidence type="ECO:0000256" key="1">
    <source>
        <dbReference type="ARBA" id="ARBA00001957"/>
    </source>
</evidence>
<accession>A0A1Z4JLI0</accession>
<keyword evidence="2" id="KW-0596">Phosphopantetheine</keyword>
<protein>
    <submittedName>
        <fullName evidence="5">Acyl-CoA synthetase/AMP-acid ligase II</fullName>
    </submittedName>
</protein>
<dbReference type="Gene3D" id="3.40.50.1820">
    <property type="entry name" value="alpha/beta hydrolase"/>
    <property type="match status" value="1"/>
</dbReference>
<keyword evidence="3" id="KW-0597">Phosphoprotein</keyword>
<dbReference type="SUPFAM" id="SSF47336">
    <property type="entry name" value="ACP-like"/>
    <property type="match status" value="1"/>
</dbReference>